<dbReference type="InterPro" id="IPR018955">
    <property type="entry name" value="BCDHK/PDK_N"/>
</dbReference>
<evidence type="ECO:0000256" key="7">
    <source>
        <dbReference type="ARBA" id="ARBA00022840"/>
    </source>
</evidence>
<dbReference type="SUPFAM" id="SSF69012">
    <property type="entry name" value="alpha-ketoacid dehydrogenase kinase, N-terminal domain"/>
    <property type="match status" value="1"/>
</dbReference>
<keyword evidence="4 10" id="KW-0808">Transferase</keyword>
<comment type="subcellular location">
    <subcellularLocation>
        <location evidence="1 10">Mitochondrion matrix</location>
    </subcellularLocation>
</comment>
<proteinExistence type="inferred from homology"/>
<feature type="non-terminal residue" evidence="12">
    <location>
        <position position="382"/>
    </location>
</feature>
<comment type="similarity">
    <text evidence="2 10">Belongs to the PDK/BCKDK protein kinase family.</text>
</comment>
<dbReference type="InterPro" id="IPR005467">
    <property type="entry name" value="His_kinase_dom"/>
</dbReference>
<dbReference type="FunCoup" id="A0A1D2VAY8">
    <property type="interactions" value="362"/>
</dbReference>
<dbReference type="PANTHER" id="PTHR11947:SF20">
    <property type="entry name" value="[3-METHYL-2-OXOBUTANOATE DEHYDROGENASE [LIPOAMIDE]] KINASE, MITOCHONDRIAL"/>
    <property type="match status" value="1"/>
</dbReference>
<evidence type="ECO:0000256" key="6">
    <source>
        <dbReference type="ARBA" id="ARBA00022777"/>
    </source>
</evidence>
<dbReference type="OrthoDB" id="3264224at2759"/>
<keyword evidence="6 10" id="KW-0418">Kinase</keyword>
<dbReference type="GeneID" id="30963287"/>
<dbReference type="PANTHER" id="PTHR11947">
    <property type="entry name" value="PYRUVATE DEHYDROGENASE KINASE"/>
    <property type="match status" value="1"/>
</dbReference>
<keyword evidence="13" id="KW-1185">Reference proteome</keyword>
<dbReference type="PRINTS" id="PR00344">
    <property type="entry name" value="BCTRLSENSOR"/>
</dbReference>
<accession>A0A1D2VAY8</accession>
<feature type="domain" description="Histidine kinase" evidence="11">
    <location>
        <begin position="249"/>
        <end position="382"/>
    </location>
</feature>
<dbReference type="InParanoid" id="A0A1D2VAY8"/>
<sequence length="382" mass="44302">QLSFEQEFNIRHSLENIINNYSGKNVKQLSLNDLLEYGNNIDINELKIKYANITLNNLLILNAKRINRLRELPYFILLNPYISLSYNLYLKSFELLIKIGEITNINQIDEFLEKLNVFLTYHSNNIPTLSQGFKEILSYYPKDKASNFLDLHLRDRILMKLIALNYSYLINPPNSSNIGIIDLKLNINKIIQRCEEFVNDICQIKYFTGCKVEIISNNDELDTDNSDNSDNAIANTNNDILFPFVYSNLEYCFTEILKNSFRAHIENKVDSDIPIQITIIKNYEITKDENDPTKITSKIPILEVRIRDVGGGIQPDIEKHIYDFNFTTFKDYDNENDFSERAVAGMGYGLGLSRNYIEMFGGSFKLQTYWGWGTDVYITVKG</sequence>
<evidence type="ECO:0000256" key="3">
    <source>
        <dbReference type="ARBA" id="ARBA00022553"/>
    </source>
</evidence>
<evidence type="ECO:0000256" key="8">
    <source>
        <dbReference type="ARBA" id="ARBA00022946"/>
    </source>
</evidence>
<evidence type="ECO:0000256" key="5">
    <source>
        <dbReference type="ARBA" id="ARBA00022741"/>
    </source>
</evidence>
<dbReference type="Pfam" id="PF02518">
    <property type="entry name" value="HATPase_c"/>
    <property type="match status" value="1"/>
</dbReference>
<dbReference type="GO" id="GO:0004740">
    <property type="term" value="F:pyruvate dehydrogenase (acetyl-transferring) kinase activity"/>
    <property type="evidence" value="ECO:0007669"/>
    <property type="project" value="EnsemblFungi"/>
</dbReference>
<gene>
    <name evidence="12" type="ORF">ASCRUDRAFT_20794</name>
</gene>
<dbReference type="AlphaFoldDB" id="A0A1D2VAY8"/>
<dbReference type="GO" id="GO:0005524">
    <property type="term" value="F:ATP binding"/>
    <property type="evidence" value="ECO:0007669"/>
    <property type="project" value="UniProtKB-UniRule"/>
</dbReference>
<dbReference type="RefSeq" id="XP_020045067.1">
    <property type="nucleotide sequence ID" value="XM_020189651.1"/>
</dbReference>
<dbReference type="EC" id="2.7.11.-" evidence="10"/>
<dbReference type="SUPFAM" id="SSF55874">
    <property type="entry name" value="ATPase domain of HSP90 chaperone/DNA topoisomerase II/histidine kinase"/>
    <property type="match status" value="1"/>
</dbReference>
<dbReference type="EMBL" id="KV454489">
    <property type="protein sequence ID" value="ODV58760.1"/>
    <property type="molecule type" value="Genomic_DNA"/>
</dbReference>
<keyword evidence="5 10" id="KW-0547">Nucleotide-binding</keyword>
<dbReference type="Pfam" id="PF10436">
    <property type="entry name" value="BCDHK_Adom3"/>
    <property type="match status" value="1"/>
</dbReference>
<protein>
    <recommendedName>
        <fullName evidence="10">Protein-serine/threonine kinase</fullName>
        <ecNumber evidence="10">2.7.11.-</ecNumber>
    </recommendedName>
</protein>
<dbReference type="InterPro" id="IPR003594">
    <property type="entry name" value="HATPase_dom"/>
</dbReference>
<name>A0A1D2VAY8_9ASCO</name>
<dbReference type="Gene3D" id="1.20.140.20">
    <property type="entry name" value="Alpha-ketoacid/pyruvate dehydrogenase kinase, N-terminal domain"/>
    <property type="match status" value="1"/>
</dbReference>
<keyword evidence="7 10" id="KW-0067">ATP-binding</keyword>
<reference evidence="13" key="1">
    <citation type="submission" date="2016-05" db="EMBL/GenBank/DDBJ databases">
        <title>Comparative genomics of biotechnologically important yeasts.</title>
        <authorList>
            <consortium name="DOE Joint Genome Institute"/>
            <person name="Riley R."/>
            <person name="Haridas S."/>
            <person name="Wolfe K.H."/>
            <person name="Lopes M.R."/>
            <person name="Hittinger C.T."/>
            <person name="Goker M."/>
            <person name="Salamov A."/>
            <person name="Wisecaver J."/>
            <person name="Long T.M."/>
            <person name="Aerts A.L."/>
            <person name="Barry K."/>
            <person name="Choi C."/>
            <person name="Clum A."/>
            <person name="Coughlan A.Y."/>
            <person name="Deshpande S."/>
            <person name="Douglass A.P."/>
            <person name="Hanson S.J."/>
            <person name="Klenk H.-P."/>
            <person name="Labutti K."/>
            <person name="Lapidus A."/>
            <person name="Lindquist E."/>
            <person name="Lipzen A."/>
            <person name="Meier-Kolthoff J.P."/>
            <person name="Ohm R.A."/>
            <person name="Otillar R.P."/>
            <person name="Pangilinan J."/>
            <person name="Peng Y."/>
            <person name="Rokas A."/>
            <person name="Rosa C.A."/>
            <person name="Scheuner C."/>
            <person name="Sibirny A.A."/>
            <person name="Slot J.C."/>
            <person name="Stielow J.B."/>
            <person name="Sun H."/>
            <person name="Kurtzman C.P."/>
            <person name="Blackwell M."/>
            <person name="Grigoriev I.V."/>
            <person name="Jeffries T.W."/>
        </authorList>
    </citation>
    <scope>NUCLEOTIDE SEQUENCE [LARGE SCALE GENOMIC DNA]</scope>
    <source>
        <strain evidence="13">DSM 1968</strain>
    </source>
</reference>
<dbReference type="PROSITE" id="PS50109">
    <property type="entry name" value="HIS_KIN"/>
    <property type="match status" value="1"/>
</dbReference>
<dbReference type="GO" id="GO:0005759">
    <property type="term" value="C:mitochondrial matrix"/>
    <property type="evidence" value="ECO:0007669"/>
    <property type="project" value="UniProtKB-SubCell"/>
</dbReference>
<keyword evidence="9 10" id="KW-0496">Mitochondrion</keyword>
<dbReference type="InterPro" id="IPR039028">
    <property type="entry name" value="BCKD/PDK"/>
</dbReference>
<dbReference type="Gene3D" id="3.30.565.10">
    <property type="entry name" value="Histidine kinase-like ATPase, C-terminal domain"/>
    <property type="match status" value="1"/>
</dbReference>
<feature type="non-terminal residue" evidence="12">
    <location>
        <position position="1"/>
    </location>
</feature>
<dbReference type="InterPro" id="IPR036890">
    <property type="entry name" value="HATPase_C_sf"/>
</dbReference>
<dbReference type="InterPro" id="IPR036784">
    <property type="entry name" value="AK/P_DHK_N_sf"/>
</dbReference>
<evidence type="ECO:0000313" key="12">
    <source>
        <dbReference type="EMBL" id="ODV58760.1"/>
    </source>
</evidence>
<dbReference type="GO" id="GO:0010906">
    <property type="term" value="P:regulation of glucose metabolic process"/>
    <property type="evidence" value="ECO:0007669"/>
    <property type="project" value="TreeGrafter"/>
</dbReference>
<evidence type="ECO:0000256" key="2">
    <source>
        <dbReference type="ARBA" id="ARBA00006155"/>
    </source>
</evidence>
<keyword evidence="3" id="KW-0597">Phosphoprotein</keyword>
<keyword evidence="8" id="KW-0809">Transit peptide</keyword>
<dbReference type="GO" id="GO:1901524">
    <property type="term" value="P:regulation of mitophagy"/>
    <property type="evidence" value="ECO:0007669"/>
    <property type="project" value="EnsemblFungi"/>
</dbReference>
<dbReference type="InterPro" id="IPR004358">
    <property type="entry name" value="Sig_transdc_His_kin-like_C"/>
</dbReference>
<organism evidence="12 13">
    <name type="scientific">Ascoidea rubescens DSM 1968</name>
    <dbReference type="NCBI Taxonomy" id="1344418"/>
    <lineage>
        <taxon>Eukaryota</taxon>
        <taxon>Fungi</taxon>
        <taxon>Dikarya</taxon>
        <taxon>Ascomycota</taxon>
        <taxon>Saccharomycotina</taxon>
        <taxon>Saccharomycetes</taxon>
        <taxon>Ascoideaceae</taxon>
        <taxon>Ascoidea</taxon>
    </lineage>
</organism>
<evidence type="ECO:0000256" key="1">
    <source>
        <dbReference type="ARBA" id="ARBA00004305"/>
    </source>
</evidence>
<evidence type="ECO:0000256" key="4">
    <source>
        <dbReference type="ARBA" id="ARBA00022679"/>
    </source>
</evidence>
<evidence type="ECO:0000256" key="9">
    <source>
        <dbReference type="ARBA" id="ARBA00023128"/>
    </source>
</evidence>
<dbReference type="GO" id="GO:0065003">
    <property type="term" value="P:protein-containing complex assembly"/>
    <property type="evidence" value="ECO:0007669"/>
    <property type="project" value="EnsemblFungi"/>
</dbReference>
<dbReference type="STRING" id="1344418.A0A1D2VAY8"/>
<dbReference type="Proteomes" id="UP000095038">
    <property type="component" value="Unassembled WGS sequence"/>
</dbReference>
<evidence type="ECO:0000259" key="11">
    <source>
        <dbReference type="PROSITE" id="PS50109"/>
    </source>
</evidence>
<evidence type="ECO:0000256" key="10">
    <source>
        <dbReference type="RuleBase" id="RU366032"/>
    </source>
</evidence>
<evidence type="ECO:0000313" key="13">
    <source>
        <dbReference type="Proteomes" id="UP000095038"/>
    </source>
</evidence>